<dbReference type="PANTHER" id="PTHR32305">
    <property type="match status" value="1"/>
</dbReference>
<keyword evidence="1" id="KW-0472">Membrane</keyword>
<evidence type="ECO:0000256" key="1">
    <source>
        <dbReference type="SAM" id="Phobius"/>
    </source>
</evidence>
<comment type="caution">
    <text evidence="3">The sequence shown here is derived from an EMBL/GenBank/DDBJ whole genome shotgun (WGS) entry which is preliminary data.</text>
</comment>
<protein>
    <submittedName>
        <fullName evidence="3">RHS repeat-associated protein</fullName>
    </submittedName>
</protein>
<accession>A0A839ET81</accession>
<dbReference type="InterPro" id="IPR050708">
    <property type="entry name" value="T6SS_VgrG/RHS"/>
</dbReference>
<evidence type="ECO:0000313" key="3">
    <source>
        <dbReference type="EMBL" id="MBA8882149.1"/>
    </source>
</evidence>
<dbReference type="InterPro" id="IPR006530">
    <property type="entry name" value="YD"/>
</dbReference>
<dbReference type="EMBL" id="JACGXN010000027">
    <property type="protein sequence ID" value="MBA8882149.1"/>
    <property type="molecule type" value="Genomic_DNA"/>
</dbReference>
<keyword evidence="1" id="KW-1133">Transmembrane helix</keyword>
<gene>
    <name evidence="3" type="ORF">FHW16_005898</name>
</gene>
<dbReference type="PANTHER" id="PTHR32305:SF15">
    <property type="entry name" value="PROTEIN RHSA-RELATED"/>
    <property type="match status" value="1"/>
</dbReference>
<name>A0A839ET81_9HYPH</name>
<proteinExistence type="predicted"/>
<dbReference type="RefSeq" id="WP_182552839.1">
    <property type="nucleotide sequence ID" value="NZ_JACGXN010000027.1"/>
</dbReference>
<keyword evidence="1" id="KW-0812">Transmembrane</keyword>
<dbReference type="NCBIfam" id="TIGR03696">
    <property type="entry name" value="Rhs_assc_core"/>
    <property type="match status" value="1"/>
</dbReference>
<reference evidence="3 4" key="1">
    <citation type="submission" date="2020-07" db="EMBL/GenBank/DDBJ databases">
        <title>Genomic Encyclopedia of Type Strains, Phase IV (KMG-V): Genome sequencing to study the core and pangenomes of soil and plant-associated prokaryotes.</title>
        <authorList>
            <person name="Whitman W."/>
        </authorList>
    </citation>
    <scope>NUCLEOTIDE SEQUENCE [LARGE SCALE GENOMIC DNA]</scope>
    <source>
        <strain evidence="3 4">AN3</strain>
    </source>
</reference>
<dbReference type="Gene3D" id="2.180.10.10">
    <property type="entry name" value="RHS repeat-associated core"/>
    <property type="match status" value="2"/>
</dbReference>
<dbReference type="InterPro" id="IPR022385">
    <property type="entry name" value="Rhs_assc_core"/>
</dbReference>
<sequence>ADSNQIVQSPFTGHGTAILGDFNGDGLPDFIDGKTAVISNPGPTSPNLLRSITLETGGVIGVDYTPSTRWPNGYMPQVMHAVSVISVNDGRGNYWATNYFYNGGLYDPVARKFLGYRNMSVVKPQATGEANRPVIETTYRQDLASYGLPELITWRDKTGGAIHKQVSEYYVVNAAAKPYFVQNQATVTYLTENISTALRVERTFDAYNNITQIKDYGRLDTSGDELWTERFYSPNLTNYNVSLPLAERKRAGFDDAWPFISYRYNYYDYATDVRAQPTQGKLTKVVDYMSMGTGERAVGTSYFYDGYGNRIVEINPAGHRTEWDYDQTFHLYPVKERSPRYFATGGQTADSRFVSTADYDAVCGFPAKKVDWNGITRTFTYDRFCRPSQMVNNTTGQYVNTAYENEGLPQTQAVVDAFPLSNGDGYGYKRTYYDGLGRPWRVQTPGDSAGSATKLVDTDYDWRSNVWRTAFPRFDNETPQWTINRYDWNDRVVQTVNPDGTSRSYQHNLSVGSIAGTSNVALTQLVMVDEEQHPLYTYFSSRGDAITLVKVLNGAYVGEYRDYDALGRLVGVGDAAGARWGYSYDMLGNRLAANDPDLGYWSYAYDDKSRLIKQTDARGYVSTMEYDQLDRLKKQQTTASGQTSPVLVANNVYDENLWQAGQITTNIGKLTTAQNDNATRQYAYDAYDKPLIEDASIGGVWHRTVTGHNYSGQTSVKQYVTTKQGAAVTLNIGEWPRVWQYNGNDLLKSIPDYVTDITYEADGQTKQITYANGVTTSFSYSPTRRWLTQVITTKGGTTLMGHSYTRDNLGRIKAIQGSDNWVYTYDDLSRLKTADNLNDNTLDETYEYSVSGNLLSRTRTGYYTYPAGNAVRPHAATQIGAKAITYDASGNMLSDGSRTLVWDQSNRLSTVTRNNAAVTLAYGPDGARTQKTWTLGKTLYPDANVEIDRSTPGTDIFTRYPYPDLKIVQNVTSGSVTKQFLHRNHLASVRLVTDINGAPIESTGYAAYGERTNTAMQTSKGYIGERYDPETGLMYLNARYYDPIFARFISPDDWDPTKEGVGTNRYAYAKNDQQKLFHYIWFGLLSLCISAGLWLSLAARRTEMSRAMGQEVKWSGS</sequence>
<dbReference type="NCBIfam" id="TIGR01643">
    <property type="entry name" value="YD_repeat_2x"/>
    <property type="match status" value="2"/>
</dbReference>
<dbReference type="Pfam" id="PF12256">
    <property type="entry name" value="TcdB_toxin_midN"/>
    <property type="match status" value="1"/>
</dbReference>
<dbReference type="InterPro" id="IPR031325">
    <property type="entry name" value="RHS_repeat"/>
</dbReference>
<evidence type="ECO:0000259" key="2">
    <source>
        <dbReference type="Pfam" id="PF12256"/>
    </source>
</evidence>
<feature type="domain" description="Insecticide toxin TcdB middle/N-terminal" evidence="2">
    <location>
        <begin position="44"/>
        <end position="142"/>
    </location>
</feature>
<feature type="transmembrane region" description="Helical" evidence="1">
    <location>
        <begin position="1079"/>
        <end position="1099"/>
    </location>
</feature>
<dbReference type="AlphaFoldDB" id="A0A839ET81"/>
<evidence type="ECO:0000313" key="4">
    <source>
        <dbReference type="Proteomes" id="UP000549052"/>
    </source>
</evidence>
<dbReference type="Proteomes" id="UP000549052">
    <property type="component" value="Unassembled WGS sequence"/>
</dbReference>
<organism evidence="3 4">
    <name type="scientific">Phyllobacterium myrsinacearum</name>
    <dbReference type="NCBI Taxonomy" id="28101"/>
    <lineage>
        <taxon>Bacteria</taxon>
        <taxon>Pseudomonadati</taxon>
        <taxon>Pseudomonadota</taxon>
        <taxon>Alphaproteobacteria</taxon>
        <taxon>Hyphomicrobiales</taxon>
        <taxon>Phyllobacteriaceae</taxon>
        <taxon>Phyllobacterium</taxon>
    </lineage>
</organism>
<keyword evidence="4" id="KW-1185">Reference proteome</keyword>
<feature type="non-terminal residue" evidence="3">
    <location>
        <position position="1"/>
    </location>
</feature>
<dbReference type="InterPro" id="IPR022045">
    <property type="entry name" value="TcdB_toxin_mid/N"/>
</dbReference>
<dbReference type="Pfam" id="PF05593">
    <property type="entry name" value="RHS_repeat"/>
    <property type="match status" value="3"/>
</dbReference>